<dbReference type="Pfam" id="PF00535">
    <property type="entry name" value="Glycos_transf_2"/>
    <property type="match status" value="1"/>
</dbReference>
<dbReference type="GO" id="GO:0016758">
    <property type="term" value="F:hexosyltransferase activity"/>
    <property type="evidence" value="ECO:0007669"/>
    <property type="project" value="UniProtKB-ARBA"/>
</dbReference>
<evidence type="ECO:0000313" key="3">
    <source>
        <dbReference type="EMBL" id="ENH95612.1"/>
    </source>
</evidence>
<dbReference type="eggNOG" id="COG1216">
    <property type="taxonomic scope" value="Bacteria"/>
</dbReference>
<dbReference type="EMBL" id="APML01000087">
    <property type="protein sequence ID" value="ENH95612.1"/>
    <property type="molecule type" value="Genomic_DNA"/>
</dbReference>
<dbReference type="OrthoDB" id="396512at2"/>
<dbReference type="CDD" id="cd00761">
    <property type="entry name" value="Glyco_tranf_GTA_type"/>
    <property type="match status" value="1"/>
</dbReference>
<comment type="similarity">
    <text evidence="1">Belongs to the glycosyltransferase 2 family.</text>
</comment>
<organism evidence="3 4">
    <name type="scientific">Gracilibacillus halophilus YIM-C55.5</name>
    <dbReference type="NCBI Taxonomy" id="1308866"/>
    <lineage>
        <taxon>Bacteria</taxon>
        <taxon>Bacillati</taxon>
        <taxon>Bacillota</taxon>
        <taxon>Bacilli</taxon>
        <taxon>Bacillales</taxon>
        <taxon>Bacillaceae</taxon>
        <taxon>Gracilibacillus</taxon>
    </lineage>
</organism>
<dbReference type="InterPro" id="IPR001173">
    <property type="entry name" value="Glyco_trans_2-like"/>
</dbReference>
<dbReference type="PATRIC" id="fig|1308866.3.peg.3058"/>
<dbReference type="STRING" id="1308866.J416_15202"/>
<evidence type="ECO:0000256" key="1">
    <source>
        <dbReference type="ARBA" id="ARBA00006739"/>
    </source>
</evidence>
<accession>N4WHF5</accession>
<sequence length="274" mass="31996">MKRPFVSVIIPTYNRPGALAELLEALTMQTYQHFEVIIINDAGEPVDAIVQLYPELTIHLIDLPKNQLHVYARNQGIQHAAGAYIMFIDDDDLILCDHMKTMVKALDDSDLVYADAEIVNYREEDNRRVPLSRKVFAYTYDKQYMREFSTFVPSGSMYRAEIHEEIGLLDESLFNYWDWDFFLRVQEKFRVKRVAVASVLYDFSETGTNQSKQLGKMRYYLDRLAEKHGLGHLPTKNFFLLLEEPAMKQRQATTERIWDGEMISSRYAKNIQGE</sequence>
<keyword evidence="3" id="KW-0808">Transferase</keyword>
<evidence type="ECO:0000259" key="2">
    <source>
        <dbReference type="Pfam" id="PF00535"/>
    </source>
</evidence>
<gene>
    <name evidence="3" type="ORF">J416_15202</name>
</gene>
<dbReference type="PANTHER" id="PTHR22916:SF3">
    <property type="entry name" value="UDP-GLCNAC:BETAGAL BETA-1,3-N-ACETYLGLUCOSAMINYLTRANSFERASE-LIKE PROTEIN 1"/>
    <property type="match status" value="1"/>
</dbReference>
<evidence type="ECO:0000313" key="4">
    <source>
        <dbReference type="Proteomes" id="UP000012283"/>
    </source>
</evidence>
<dbReference type="PANTHER" id="PTHR22916">
    <property type="entry name" value="GLYCOSYLTRANSFERASE"/>
    <property type="match status" value="1"/>
</dbReference>
<dbReference type="RefSeq" id="WP_003474721.1">
    <property type="nucleotide sequence ID" value="NZ_APML01000087.1"/>
</dbReference>
<keyword evidence="4" id="KW-1185">Reference proteome</keyword>
<comment type="caution">
    <text evidence="3">The sequence shown here is derived from an EMBL/GenBank/DDBJ whole genome shotgun (WGS) entry which is preliminary data.</text>
</comment>
<dbReference type="Gene3D" id="3.90.550.10">
    <property type="entry name" value="Spore Coat Polysaccharide Biosynthesis Protein SpsA, Chain A"/>
    <property type="match status" value="1"/>
</dbReference>
<feature type="domain" description="Glycosyltransferase 2-like" evidence="2">
    <location>
        <begin position="7"/>
        <end position="167"/>
    </location>
</feature>
<dbReference type="Proteomes" id="UP000012283">
    <property type="component" value="Unassembled WGS sequence"/>
</dbReference>
<protein>
    <submittedName>
        <fullName evidence="3">Glycosyltransferase</fullName>
    </submittedName>
</protein>
<dbReference type="AlphaFoldDB" id="N4WHF5"/>
<dbReference type="InterPro" id="IPR029044">
    <property type="entry name" value="Nucleotide-diphossugar_trans"/>
</dbReference>
<dbReference type="SUPFAM" id="SSF53448">
    <property type="entry name" value="Nucleotide-diphospho-sugar transferases"/>
    <property type="match status" value="1"/>
</dbReference>
<reference evidence="3 4" key="1">
    <citation type="submission" date="2013-03" db="EMBL/GenBank/DDBJ databases">
        <title>Draft genome sequence of Gracibacillus halophilus YIM-C55.5, a moderately halophilic and thermophilic organism from the Xiaochaidamu salt lake.</title>
        <authorList>
            <person name="Sugumar T."/>
            <person name="Polireddy D.R."/>
            <person name="Antony A."/>
            <person name="Madhava Y.R."/>
            <person name="Sivakumar N."/>
        </authorList>
    </citation>
    <scope>NUCLEOTIDE SEQUENCE [LARGE SCALE GENOMIC DNA]</scope>
    <source>
        <strain evidence="3 4">YIM-C55.5</strain>
    </source>
</reference>
<proteinExistence type="inferred from homology"/>
<name>N4WHF5_9BACI</name>